<keyword evidence="8 14" id="KW-0227">DNA damage</keyword>
<dbReference type="SUPFAM" id="SSF55811">
    <property type="entry name" value="Nudix"/>
    <property type="match status" value="1"/>
</dbReference>
<comment type="cofactor">
    <cofactor evidence="14">
        <name>[4Fe-4S] cluster</name>
        <dbReference type="ChEBI" id="CHEBI:49883"/>
    </cofactor>
    <text evidence="14">Binds 1 [4Fe-4S] cluster.</text>
</comment>
<dbReference type="InterPro" id="IPR023170">
    <property type="entry name" value="HhH_base_excis_C"/>
</dbReference>
<evidence type="ECO:0000259" key="15">
    <source>
        <dbReference type="SMART" id="SM00478"/>
    </source>
</evidence>
<gene>
    <name evidence="16" type="primary">mutY</name>
    <name evidence="16" type="ORF">GCM10023149_27700</name>
</gene>
<dbReference type="InterPro" id="IPR005760">
    <property type="entry name" value="A/G_AdeGlyc_MutY"/>
</dbReference>
<evidence type="ECO:0000256" key="12">
    <source>
        <dbReference type="ARBA" id="ARBA00023204"/>
    </source>
</evidence>
<dbReference type="InterPro" id="IPR011257">
    <property type="entry name" value="DNA_glycosylase"/>
</dbReference>
<evidence type="ECO:0000256" key="2">
    <source>
        <dbReference type="ARBA" id="ARBA00002933"/>
    </source>
</evidence>
<keyword evidence="7" id="KW-0479">Metal-binding</keyword>
<evidence type="ECO:0000256" key="1">
    <source>
        <dbReference type="ARBA" id="ARBA00000843"/>
    </source>
</evidence>
<dbReference type="CDD" id="cd03431">
    <property type="entry name" value="NUDIX_DNA_Glycosylase_C-MutY"/>
    <property type="match status" value="1"/>
</dbReference>
<comment type="catalytic activity">
    <reaction evidence="1 14">
        <text>Hydrolyzes free adenine bases from 7,8-dihydro-8-oxoguanine:adenine mismatched double-stranded DNA, leaving an apurinic site.</text>
        <dbReference type="EC" id="3.2.2.31"/>
    </reaction>
</comment>
<keyword evidence="11" id="KW-0411">Iron-sulfur</keyword>
<dbReference type="InterPro" id="IPR003265">
    <property type="entry name" value="HhH-GPD_domain"/>
</dbReference>
<comment type="function">
    <text evidence="2">Adenine glycosylase active on G-A mispairs. MutY also corrects error-prone DNA synthesis past GO lesions which are due to the oxidatively damaged form of guanine: 7,8-dihydro-8-oxoguanine (8-oxo-dGTP).</text>
</comment>
<dbReference type="NCBIfam" id="TIGR01084">
    <property type="entry name" value="mutY"/>
    <property type="match status" value="1"/>
</dbReference>
<dbReference type="InterPro" id="IPR004035">
    <property type="entry name" value="Endouclease-III_FeS-bd_BS"/>
</dbReference>
<dbReference type="InterPro" id="IPR044298">
    <property type="entry name" value="MIG/MutY"/>
</dbReference>
<evidence type="ECO:0000313" key="17">
    <source>
        <dbReference type="Proteomes" id="UP001500582"/>
    </source>
</evidence>
<proteinExistence type="inferred from homology"/>
<keyword evidence="12" id="KW-0234">DNA repair</keyword>
<dbReference type="InterPro" id="IPR029119">
    <property type="entry name" value="MutY_C"/>
</dbReference>
<dbReference type="Gene3D" id="3.90.79.10">
    <property type="entry name" value="Nucleoside Triphosphate Pyrophosphohydrolase"/>
    <property type="match status" value="1"/>
</dbReference>
<evidence type="ECO:0000256" key="13">
    <source>
        <dbReference type="ARBA" id="ARBA00023295"/>
    </source>
</evidence>
<dbReference type="Gene3D" id="1.10.1670.10">
    <property type="entry name" value="Helix-hairpin-Helix base-excision DNA repair enzymes (C-terminal)"/>
    <property type="match status" value="1"/>
</dbReference>
<dbReference type="InterPro" id="IPR000445">
    <property type="entry name" value="HhH_motif"/>
</dbReference>
<keyword evidence="10 14" id="KW-0408">Iron</keyword>
<evidence type="ECO:0000313" key="16">
    <source>
        <dbReference type="EMBL" id="GAA4325386.1"/>
    </source>
</evidence>
<dbReference type="PANTHER" id="PTHR42944:SF1">
    <property type="entry name" value="ADENINE DNA GLYCOSYLASE"/>
    <property type="match status" value="1"/>
</dbReference>
<dbReference type="Gene3D" id="1.10.340.30">
    <property type="entry name" value="Hypothetical protein, domain 2"/>
    <property type="match status" value="1"/>
</dbReference>
<dbReference type="SUPFAM" id="SSF48150">
    <property type="entry name" value="DNA-glycosylase"/>
    <property type="match status" value="1"/>
</dbReference>
<evidence type="ECO:0000256" key="3">
    <source>
        <dbReference type="ARBA" id="ARBA00008343"/>
    </source>
</evidence>
<reference evidence="17" key="1">
    <citation type="journal article" date="2019" name="Int. J. Syst. Evol. Microbiol.">
        <title>The Global Catalogue of Microorganisms (GCM) 10K type strain sequencing project: providing services to taxonomists for standard genome sequencing and annotation.</title>
        <authorList>
            <consortium name="The Broad Institute Genomics Platform"/>
            <consortium name="The Broad Institute Genome Sequencing Center for Infectious Disease"/>
            <person name="Wu L."/>
            <person name="Ma J."/>
        </authorList>
    </citation>
    <scope>NUCLEOTIDE SEQUENCE [LARGE SCALE GENOMIC DNA]</scope>
    <source>
        <strain evidence="17">JCM 17705</strain>
    </source>
</reference>
<dbReference type="Pfam" id="PF00730">
    <property type="entry name" value="HhH-GPD"/>
    <property type="match status" value="1"/>
</dbReference>
<comment type="caution">
    <text evidence="16">The sequence shown here is derived from an EMBL/GenBank/DDBJ whole genome shotgun (WGS) entry which is preliminary data.</text>
</comment>
<dbReference type="CDD" id="cd00056">
    <property type="entry name" value="ENDO3c"/>
    <property type="match status" value="1"/>
</dbReference>
<keyword evidence="13 14" id="KW-0326">Glycosidase</keyword>
<evidence type="ECO:0000256" key="9">
    <source>
        <dbReference type="ARBA" id="ARBA00022801"/>
    </source>
</evidence>
<organism evidence="16 17">
    <name type="scientific">Mucilaginibacter gynuensis</name>
    <dbReference type="NCBI Taxonomy" id="1302236"/>
    <lineage>
        <taxon>Bacteria</taxon>
        <taxon>Pseudomonadati</taxon>
        <taxon>Bacteroidota</taxon>
        <taxon>Sphingobacteriia</taxon>
        <taxon>Sphingobacteriales</taxon>
        <taxon>Sphingobacteriaceae</taxon>
        <taxon>Mucilaginibacter</taxon>
    </lineage>
</organism>
<keyword evidence="17" id="KW-1185">Reference proteome</keyword>
<dbReference type="SMART" id="SM00478">
    <property type="entry name" value="ENDO3c"/>
    <property type="match status" value="1"/>
</dbReference>
<name>A0ABP8GJ81_9SPHI</name>
<evidence type="ECO:0000256" key="10">
    <source>
        <dbReference type="ARBA" id="ARBA00023004"/>
    </source>
</evidence>
<keyword evidence="9" id="KW-0378">Hydrolase</keyword>
<feature type="domain" description="HhH-GPD" evidence="15">
    <location>
        <begin position="35"/>
        <end position="186"/>
    </location>
</feature>
<evidence type="ECO:0000256" key="5">
    <source>
        <dbReference type="ARBA" id="ARBA00022023"/>
    </source>
</evidence>
<dbReference type="Proteomes" id="UP001500582">
    <property type="component" value="Unassembled WGS sequence"/>
</dbReference>
<comment type="similarity">
    <text evidence="3 14">Belongs to the Nth/MutY family.</text>
</comment>
<dbReference type="EC" id="3.2.2.31" evidence="4 14"/>
<dbReference type="PANTHER" id="PTHR42944">
    <property type="entry name" value="ADENINE DNA GLYCOSYLASE"/>
    <property type="match status" value="1"/>
</dbReference>
<dbReference type="Pfam" id="PF00633">
    <property type="entry name" value="HHH"/>
    <property type="match status" value="1"/>
</dbReference>
<evidence type="ECO:0000256" key="11">
    <source>
        <dbReference type="ARBA" id="ARBA00023014"/>
    </source>
</evidence>
<evidence type="ECO:0000256" key="14">
    <source>
        <dbReference type="RuleBase" id="RU365096"/>
    </source>
</evidence>
<sequence>MDFAAELLKWYQQNKRDLPWRNTTDAYIIWLSEVILQQTRVEQGMPYFYRFLERYPDVNSFANAAEDDILKLWQGLGYYSRGRNMLKTARLVQQDCDGIFPTAYDELLKLKGIGEYTAAAISSFSAGEVRAVVDGNVYRVLARYFGIDEPINSTGAKKTFQTIATDLINKKMPGLHNQAMMEFGAMLCKPKNPGCGICPVRIGCYAFKHNATTYLPVKLKKLKVRERFLNYFLITDGDKILMNKRGENDIWANMYDLPLIETQTLLPANELFNLPETKEYFGSIINNTEILPVQKHILTHQRLYVRLIKLNTQPVKLEQKWFYTEVQNLEKLALPKIIFIFLKNIFNL</sequence>
<evidence type="ECO:0000256" key="6">
    <source>
        <dbReference type="ARBA" id="ARBA00022485"/>
    </source>
</evidence>
<evidence type="ECO:0000256" key="4">
    <source>
        <dbReference type="ARBA" id="ARBA00012045"/>
    </source>
</evidence>
<keyword evidence="6" id="KW-0004">4Fe-4S</keyword>
<evidence type="ECO:0000256" key="8">
    <source>
        <dbReference type="ARBA" id="ARBA00022763"/>
    </source>
</evidence>
<dbReference type="PROSITE" id="PS00764">
    <property type="entry name" value="ENDONUCLEASE_III_1"/>
    <property type="match status" value="1"/>
</dbReference>
<accession>A0ABP8GJ81</accession>
<dbReference type="EMBL" id="BAABFT010000006">
    <property type="protein sequence ID" value="GAA4325386.1"/>
    <property type="molecule type" value="Genomic_DNA"/>
</dbReference>
<dbReference type="RefSeq" id="WP_345211692.1">
    <property type="nucleotide sequence ID" value="NZ_BAABFT010000006.1"/>
</dbReference>
<dbReference type="InterPro" id="IPR015797">
    <property type="entry name" value="NUDIX_hydrolase-like_dom_sf"/>
</dbReference>
<evidence type="ECO:0000256" key="7">
    <source>
        <dbReference type="ARBA" id="ARBA00022723"/>
    </source>
</evidence>
<protein>
    <recommendedName>
        <fullName evidence="5 14">Adenine DNA glycosylase</fullName>
        <ecNumber evidence="4 14">3.2.2.31</ecNumber>
    </recommendedName>
</protein>
<dbReference type="Pfam" id="PF14815">
    <property type="entry name" value="NUDIX_4"/>
    <property type="match status" value="1"/>
</dbReference>